<evidence type="ECO:0000313" key="1">
    <source>
        <dbReference type="EMBL" id="ELW66224.1"/>
    </source>
</evidence>
<reference evidence="2" key="1">
    <citation type="submission" date="2012-07" db="EMBL/GenBank/DDBJ databases">
        <title>Genome of the Chinese tree shrew, a rising model animal genetically related to primates.</title>
        <authorList>
            <person name="Zhang G."/>
            <person name="Fan Y."/>
            <person name="Yao Y."/>
            <person name="Huang Z."/>
        </authorList>
    </citation>
    <scope>NUCLEOTIDE SEQUENCE [LARGE SCALE GENOMIC DNA]</scope>
</reference>
<organism evidence="1 2">
    <name type="scientific">Tupaia chinensis</name>
    <name type="common">Chinese tree shrew</name>
    <name type="synonym">Tupaia belangeri chinensis</name>
    <dbReference type="NCBI Taxonomy" id="246437"/>
    <lineage>
        <taxon>Eukaryota</taxon>
        <taxon>Metazoa</taxon>
        <taxon>Chordata</taxon>
        <taxon>Craniata</taxon>
        <taxon>Vertebrata</taxon>
        <taxon>Euteleostomi</taxon>
        <taxon>Mammalia</taxon>
        <taxon>Eutheria</taxon>
        <taxon>Euarchontoglires</taxon>
        <taxon>Scandentia</taxon>
        <taxon>Tupaiidae</taxon>
        <taxon>Tupaia</taxon>
    </lineage>
</organism>
<dbReference type="InParanoid" id="L9KUS1"/>
<dbReference type="AlphaFoldDB" id="L9KUS1"/>
<sequence length="114" mass="12524">MGIITIQWAAGSIRHMPWQQVMKQKVQEVGVQKWLCHRGYERLNQREDHGQTQSSSLRCGCPRSFDEGCQRRKPNALSICRSPATGAVGQLATGLSEYTGRLAASHSVSGCGPL</sequence>
<name>L9KUS1_TUPCH</name>
<keyword evidence="2" id="KW-1185">Reference proteome</keyword>
<accession>L9KUS1</accession>
<protein>
    <submittedName>
        <fullName evidence="1">Uncharacterized protein</fullName>
    </submittedName>
</protein>
<dbReference type="Proteomes" id="UP000011518">
    <property type="component" value="Unassembled WGS sequence"/>
</dbReference>
<reference evidence="2" key="2">
    <citation type="journal article" date="2013" name="Nat. Commun.">
        <title>Genome of the Chinese tree shrew.</title>
        <authorList>
            <person name="Fan Y."/>
            <person name="Huang Z.Y."/>
            <person name="Cao C.C."/>
            <person name="Chen C.S."/>
            <person name="Chen Y.X."/>
            <person name="Fan D.D."/>
            <person name="He J."/>
            <person name="Hou H.L."/>
            <person name="Hu L."/>
            <person name="Hu X.T."/>
            <person name="Jiang X.T."/>
            <person name="Lai R."/>
            <person name="Lang Y.S."/>
            <person name="Liang B."/>
            <person name="Liao S.G."/>
            <person name="Mu D."/>
            <person name="Ma Y.Y."/>
            <person name="Niu Y.Y."/>
            <person name="Sun X.Q."/>
            <person name="Xia J.Q."/>
            <person name="Xiao J."/>
            <person name="Xiong Z.Q."/>
            <person name="Xu L."/>
            <person name="Yang L."/>
            <person name="Zhang Y."/>
            <person name="Zhao W."/>
            <person name="Zhao X.D."/>
            <person name="Zheng Y.T."/>
            <person name="Zhou J.M."/>
            <person name="Zhu Y.B."/>
            <person name="Zhang G.J."/>
            <person name="Wang J."/>
            <person name="Yao Y.G."/>
        </authorList>
    </citation>
    <scope>NUCLEOTIDE SEQUENCE [LARGE SCALE GENOMIC DNA]</scope>
</reference>
<proteinExistence type="predicted"/>
<dbReference type="EMBL" id="KB320659">
    <property type="protein sequence ID" value="ELW66224.1"/>
    <property type="molecule type" value="Genomic_DNA"/>
</dbReference>
<evidence type="ECO:0000313" key="2">
    <source>
        <dbReference type="Proteomes" id="UP000011518"/>
    </source>
</evidence>
<gene>
    <name evidence="1" type="ORF">TREES_T100014785</name>
</gene>